<accession>A0ABQ2T8X5</accession>
<dbReference type="SUPFAM" id="SSF56801">
    <property type="entry name" value="Acetyl-CoA synthetase-like"/>
    <property type="match status" value="1"/>
</dbReference>
<comment type="catalytic activity">
    <reaction evidence="1">
        <text>2-phenylacetate + ATP + CoA = phenylacetyl-CoA + AMP + diphosphate</text>
        <dbReference type="Rhea" id="RHEA:20956"/>
        <dbReference type="ChEBI" id="CHEBI:18401"/>
        <dbReference type="ChEBI" id="CHEBI:30616"/>
        <dbReference type="ChEBI" id="CHEBI:33019"/>
        <dbReference type="ChEBI" id="CHEBI:57287"/>
        <dbReference type="ChEBI" id="CHEBI:57390"/>
        <dbReference type="ChEBI" id="CHEBI:456215"/>
        <dbReference type="EC" id="6.2.1.30"/>
    </reaction>
</comment>
<dbReference type="InterPro" id="IPR045851">
    <property type="entry name" value="AMP-bd_C_sf"/>
</dbReference>
<keyword evidence="5" id="KW-1185">Reference proteome</keyword>
<dbReference type="InterPro" id="IPR042099">
    <property type="entry name" value="ANL_N_sf"/>
</dbReference>
<protein>
    <recommendedName>
        <fullName evidence="1">Phenylacetate-coenzyme A ligase</fullName>
        <ecNumber evidence="1">6.2.1.30</ecNumber>
    </recommendedName>
    <alternativeName>
        <fullName evidence="1">Phenylacetyl-CoA ligase</fullName>
    </alternativeName>
</protein>
<dbReference type="Pfam" id="PF00501">
    <property type="entry name" value="AMP-binding"/>
    <property type="match status" value="1"/>
</dbReference>
<evidence type="ECO:0000313" key="5">
    <source>
        <dbReference type="Proteomes" id="UP000659767"/>
    </source>
</evidence>
<dbReference type="Gene3D" id="3.30.300.30">
    <property type="match status" value="1"/>
</dbReference>
<dbReference type="RefSeq" id="WP_199888543.1">
    <property type="nucleotide sequence ID" value="NZ_BMSZ01000010.1"/>
</dbReference>
<dbReference type="Proteomes" id="UP000659767">
    <property type="component" value="Unassembled WGS sequence"/>
</dbReference>
<sequence length="433" mass="48018">MTAMLDAAEQLGRGELEALQLERLRTTLRHAYDNVPFYRNAFDRAGLKPEDCRALADLARFPFTAKTDLRDNYPFGMFAVPEHEVRRIHASSGTTGRPTVVGYTERDLDTWADVVARSIRAAGGRAGHKVHVAYGYGLFTGGLGAHYGAERLGCTVIPASGGMTARQVQLIQDFRPEIIMITPSYMLTLLDEFERQGVDPRSTSLKVGIFGAEPWTEGMRREIEDRFAIDAVDIYGLSEVMGPGVAQECVETKDGLHVWEDHFYPEVVDPFTGEVLPDGEEGELVFTSLTKEAMPVIRYRTRDLTRLLPGTARTFRRMEKVTGRSDDMVILRGVNLFPTQIEEIVLRTPAVAPHFQLRLTRDGRLDALTVLAEARADATADERERAARGIAAAVKDGVGVTVNVEVVDPETLERSVGKIRRIVDLREKESGTG</sequence>
<comment type="pathway">
    <text evidence="1">Aromatic compound metabolism; phenylacetate degradation.</text>
</comment>
<evidence type="ECO:0000259" key="3">
    <source>
        <dbReference type="Pfam" id="PF14535"/>
    </source>
</evidence>
<dbReference type="PANTHER" id="PTHR43439">
    <property type="entry name" value="PHENYLACETATE-COENZYME A LIGASE"/>
    <property type="match status" value="1"/>
</dbReference>
<feature type="domain" description="AMP-dependent ligase C-terminal" evidence="3">
    <location>
        <begin position="333"/>
        <end position="426"/>
    </location>
</feature>
<comment type="caution">
    <text evidence="4">The sequence shown here is derived from an EMBL/GenBank/DDBJ whole genome shotgun (WGS) entry which is preliminary data.</text>
</comment>
<dbReference type="InterPro" id="IPR051414">
    <property type="entry name" value="Adenylate-forming_Reductase"/>
</dbReference>
<organism evidence="4 5">
    <name type="scientific">Streptomyces badius</name>
    <dbReference type="NCBI Taxonomy" id="1941"/>
    <lineage>
        <taxon>Bacteria</taxon>
        <taxon>Bacillati</taxon>
        <taxon>Actinomycetota</taxon>
        <taxon>Actinomycetes</taxon>
        <taxon>Kitasatosporales</taxon>
        <taxon>Streptomycetaceae</taxon>
        <taxon>Streptomyces</taxon>
    </lineage>
</organism>
<keyword evidence="1" id="KW-0547">Nucleotide-binding</keyword>
<feature type="domain" description="AMP-dependent synthetase/ligase" evidence="2">
    <location>
        <begin position="84"/>
        <end position="287"/>
    </location>
</feature>
<dbReference type="InterPro" id="IPR011880">
    <property type="entry name" value="PA_CoA_ligase"/>
</dbReference>
<dbReference type="InterPro" id="IPR000873">
    <property type="entry name" value="AMP-dep_synth/lig_dom"/>
</dbReference>
<reference evidence="5" key="1">
    <citation type="journal article" date="2019" name="Int. J. Syst. Evol. Microbiol.">
        <title>The Global Catalogue of Microorganisms (GCM) 10K type strain sequencing project: providing services to taxonomists for standard genome sequencing and annotation.</title>
        <authorList>
            <consortium name="The Broad Institute Genomics Platform"/>
            <consortium name="The Broad Institute Genome Sequencing Center for Infectious Disease"/>
            <person name="Wu L."/>
            <person name="Ma J."/>
        </authorList>
    </citation>
    <scope>NUCLEOTIDE SEQUENCE [LARGE SCALE GENOMIC DNA]</scope>
    <source>
        <strain evidence="5">JCM 4350</strain>
    </source>
</reference>
<dbReference type="InterPro" id="IPR028154">
    <property type="entry name" value="AMP-dep_Lig_C"/>
</dbReference>
<dbReference type="Gene3D" id="3.40.50.12780">
    <property type="entry name" value="N-terminal domain of ligase-like"/>
    <property type="match status" value="1"/>
</dbReference>
<proteinExistence type="inferred from homology"/>
<dbReference type="InterPro" id="IPR049623">
    <property type="entry name" value="PA_CoA_lig_proteobact_actino"/>
</dbReference>
<comment type="function">
    <text evidence="1">Catalyzes the activation of phenylacetic acid (PA) to phenylacetyl-CoA (PA-CoA).</text>
</comment>
<dbReference type="PANTHER" id="PTHR43439:SF1">
    <property type="entry name" value="PHENYLACETATE-COENZYME A LIGASE"/>
    <property type="match status" value="1"/>
</dbReference>
<gene>
    <name evidence="4" type="ORF">GCM10010253_36290</name>
</gene>
<evidence type="ECO:0000256" key="1">
    <source>
        <dbReference type="PIRNR" id="PIRNR006444"/>
    </source>
</evidence>
<name>A0ABQ2T8X5_STRBA</name>
<evidence type="ECO:0000313" key="4">
    <source>
        <dbReference type="EMBL" id="GGS58429.1"/>
    </source>
</evidence>
<dbReference type="Pfam" id="PF14535">
    <property type="entry name" value="AMP-binding_C_2"/>
    <property type="match status" value="1"/>
</dbReference>
<evidence type="ECO:0000259" key="2">
    <source>
        <dbReference type="Pfam" id="PF00501"/>
    </source>
</evidence>
<dbReference type="GO" id="GO:0016874">
    <property type="term" value="F:ligase activity"/>
    <property type="evidence" value="ECO:0007669"/>
    <property type="project" value="UniProtKB-KW"/>
</dbReference>
<dbReference type="NCBIfam" id="TIGR02155">
    <property type="entry name" value="PA_CoA_ligase"/>
    <property type="match status" value="1"/>
</dbReference>
<keyword evidence="1 4" id="KW-0436">Ligase</keyword>
<dbReference type="EMBL" id="BMSZ01000010">
    <property type="protein sequence ID" value="GGS58429.1"/>
    <property type="molecule type" value="Genomic_DNA"/>
</dbReference>
<dbReference type="PIRSF" id="PIRSF006444">
    <property type="entry name" value="PaaK"/>
    <property type="match status" value="1"/>
</dbReference>
<comment type="similarity">
    <text evidence="1">Belongs to the phenylacetyl-CoA ligase family.</text>
</comment>
<dbReference type="EC" id="6.2.1.30" evidence="1"/>
<dbReference type="CDD" id="cd05913">
    <property type="entry name" value="PaaK"/>
    <property type="match status" value="1"/>
</dbReference>